<reference evidence="1" key="1">
    <citation type="journal article" date="2023" name="Phytobiomes J">
        <title>Deciphering the key players within the bacterial microbiota associated with aerial crown gall tumors on rhododendron: Insights into the gallobiome.</title>
        <authorList>
            <person name="Kuzmanovic N."/>
            <person name="Nesme J."/>
            <person name="Wolf J."/>
            <person name="Neumann-Schaal M."/>
            <person name="Petersen J."/>
            <person name="Fernandez-Gnecco G."/>
            <person name="Sproeer C."/>
            <person name="Bunk B."/>
            <person name="Overmann J."/>
            <person name="Sorensen S.J."/>
            <person name="Idczak E."/>
            <person name="Smalla K."/>
        </authorList>
    </citation>
    <scope>NUCLEOTIDE SEQUENCE</scope>
    <source>
        <strain evidence="1">Rho-11.1</strain>
    </source>
</reference>
<dbReference type="EMBL" id="JAVRAF010000011">
    <property type="protein sequence ID" value="MDX8304930.1"/>
    <property type="molecule type" value="Genomic_DNA"/>
</dbReference>
<protein>
    <submittedName>
        <fullName evidence="1">Uncharacterized protein</fullName>
    </submittedName>
</protein>
<dbReference type="AlphaFoldDB" id="A0AAW9FQ15"/>
<name>A0AAW9FQ15_9HYPH</name>
<proteinExistence type="predicted"/>
<evidence type="ECO:0000313" key="1">
    <source>
        <dbReference type="EMBL" id="MDX8304930.1"/>
    </source>
</evidence>
<comment type="caution">
    <text evidence="1">The sequence shown here is derived from an EMBL/GenBank/DDBJ whole genome shotgun (WGS) entry which is preliminary data.</text>
</comment>
<accession>A0AAW9FQ15</accession>
<organism evidence="1">
    <name type="scientific">Agrobacterium rosae</name>
    <dbReference type="NCBI Taxonomy" id="1972867"/>
    <lineage>
        <taxon>Bacteria</taxon>
        <taxon>Pseudomonadati</taxon>
        <taxon>Pseudomonadota</taxon>
        <taxon>Alphaproteobacteria</taxon>
        <taxon>Hyphomicrobiales</taxon>
        <taxon>Rhizobiaceae</taxon>
        <taxon>Rhizobium/Agrobacterium group</taxon>
        <taxon>Agrobacterium</taxon>
    </lineage>
</organism>
<dbReference type="RefSeq" id="WP_320203423.1">
    <property type="nucleotide sequence ID" value="NZ_CP192782.1"/>
</dbReference>
<sequence>MAQADNAGIADLSIGYQVVAQMINPLEPDLGSIQFKPVGYAIGSVRIWQIIAQGACTHLPVGRYPHGINDVSSRIDLNYKGGQHLDYDAHCTLANLVIWSEGKEDR</sequence>
<gene>
    <name evidence="1" type="ORF">RMR22_21975</name>
</gene>